<accession>A0ACC3AGG0</accession>
<protein>
    <submittedName>
        <fullName evidence="1">Auxilin-like clathrin-binding protein required for normal clathrin function</fullName>
    </submittedName>
</protein>
<name>A0ACC3AGG0_9EURO</name>
<evidence type="ECO:0000313" key="1">
    <source>
        <dbReference type="EMBL" id="KAJ9661658.1"/>
    </source>
</evidence>
<organism evidence="1 2">
    <name type="scientific">Neophaeococcomyces mojaviensis</name>
    <dbReference type="NCBI Taxonomy" id="3383035"/>
    <lineage>
        <taxon>Eukaryota</taxon>
        <taxon>Fungi</taxon>
        <taxon>Dikarya</taxon>
        <taxon>Ascomycota</taxon>
        <taxon>Pezizomycotina</taxon>
        <taxon>Eurotiomycetes</taxon>
        <taxon>Chaetothyriomycetidae</taxon>
        <taxon>Chaetothyriales</taxon>
        <taxon>Chaetothyriales incertae sedis</taxon>
        <taxon>Neophaeococcomyces</taxon>
    </lineage>
</organism>
<comment type="caution">
    <text evidence="1">The sequence shown here is derived from an EMBL/GenBank/DDBJ whole genome shotgun (WGS) entry which is preliminary data.</text>
</comment>
<gene>
    <name evidence="1" type="primary">SWA2</name>
    <name evidence="1" type="ORF">H2198_001834</name>
</gene>
<evidence type="ECO:0000313" key="2">
    <source>
        <dbReference type="Proteomes" id="UP001172386"/>
    </source>
</evidence>
<dbReference type="EMBL" id="JAPDRQ010000021">
    <property type="protein sequence ID" value="KAJ9661658.1"/>
    <property type="molecule type" value="Genomic_DNA"/>
</dbReference>
<reference evidence="1" key="1">
    <citation type="submission" date="2022-10" db="EMBL/GenBank/DDBJ databases">
        <title>Culturing micro-colonial fungi from biological soil crusts in the Mojave desert and describing Neophaeococcomyces mojavensis, and introducing the new genera and species Taxawa tesnikishii.</title>
        <authorList>
            <person name="Kurbessoian T."/>
            <person name="Stajich J.E."/>
        </authorList>
    </citation>
    <scope>NUCLEOTIDE SEQUENCE</scope>
    <source>
        <strain evidence="1">JES_112</strain>
    </source>
</reference>
<proteinExistence type="predicted"/>
<keyword evidence="2" id="KW-1185">Reference proteome</keyword>
<sequence length="889" mass="95652">MSFDASNMNDLNGLDWSSKPATGPNQKPGNYSNLSPSALKPTPPRSGRASPFASNVSLSAPSKTSIPTNDSFSNLVSFSGNNANKNLSLQEQQKRLADLKLQELAKNKKNTQDQWAGGDDVWNNLGSGRNTPAVQNSNDTPVSSSKRADDEDDLFATFDKPVHATSKPSVTQNVAKQLDPEDDDPFGLSELQARNNAPTRPAQSLLADDDDILGDLGRPVTEQPPPKREPSPKPMPVSDHPQDKAVAELVEMGFPADKARRALESTETGLDVQAAVGLLLNQAHEVSRQKARGRDSAQGIDRHDDQPGPRRPRPMQSDLGREQLETNRRERSSTPSGDAAKAATDLGTAFMKSAGAFWKQAQKQVQHAVSELNSDSDSSSQPKWMREAAALPQSRSRNDGQIEIRRAKAGPAVKQKQTEVTDEVMMLESERPTPPPRSTTRSRAEHVFDSSADTSRDHSPVMPSRLRQSHSPQPAFMRQQQQDPLASMMRPKPQAPPPTRSMLNRQAAEDQASQAYVSSARRRKPAAAPSAGIPTEGDLLEGAPAPSITTQSFPSRPARSAPPQSKPKPVTPVAVRPPAPTRNTPSISPIALKASHTARISGNDHFKRGDYAAAHASYTTSLSHLPQSHPITIILLTNRALTALKTGDPKQAIADADATITLIGPSKGDAEMVDLGDGESTPKPMRDYYGKALMRKAEALENLEKWSDASVIWRQAVEDGHGGATAIQGRARAERAAQPKPVPKPVAKPVAARKPMARPATVASSAPAAAVSALRASNAAAEKLDDEKFALADSVSAKITNWKGGKEGNLRALLASLDAVLWNGSGWKKVSMADLVLPNKVKIIYMKGIAKCHPDKISTDATTEQRMIAGAVFSALNEAWDKFKAENNM</sequence>
<dbReference type="Proteomes" id="UP001172386">
    <property type="component" value="Unassembled WGS sequence"/>
</dbReference>